<gene>
    <name evidence="2" type="ORF">MERR_LOCUS45746</name>
</gene>
<dbReference type="EMBL" id="CACVBM020001727">
    <property type="protein sequence ID" value="CAA7058510.1"/>
    <property type="molecule type" value="Genomic_DNA"/>
</dbReference>
<protein>
    <submittedName>
        <fullName evidence="2">Uncharacterized protein</fullName>
    </submittedName>
</protein>
<comment type="caution">
    <text evidence="2">The sequence shown here is derived from an EMBL/GenBank/DDBJ whole genome shotgun (WGS) entry which is preliminary data.</text>
</comment>
<sequence length="282" mass="31565">MWKDMHALNSKLDKLIMAQFPPKHVNYVSGKALIKDQEGEEKQHEICYIQNKQGGYRNTNPGYQISYGQQGTYNSYSSNLQNQGVPPGFVPMPHHTPPSQIWDMKEMLQQLLQGQTKGSLEMNHKLVEINSKLESLTSRVQIIESSSASSSSPQEYAQAVTLRSGRQLPNRVGIPKIAVDIDDQEGEDLVEYADIPAPNSIELEHNMNQSSIELKKPKLSKTNQSSIEPEEQTDKATSSQPTKPVGKKKDTPSGPPPYKPPLPFPGRFKKQLLESTRLSLMN</sequence>
<name>A0A6D2KNH1_9BRAS</name>
<dbReference type="AlphaFoldDB" id="A0A6D2KNH1"/>
<evidence type="ECO:0000256" key="1">
    <source>
        <dbReference type="SAM" id="MobiDB-lite"/>
    </source>
</evidence>
<feature type="compositionally biased region" description="Pro residues" evidence="1">
    <location>
        <begin position="253"/>
        <end position="264"/>
    </location>
</feature>
<feature type="region of interest" description="Disordered" evidence="1">
    <location>
        <begin position="211"/>
        <end position="269"/>
    </location>
</feature>
<keyword evidence="3" id="KW-1185">Reference proteome</keyword>
<organism evidence="2 3">
    <name type="scientific">Microthlaspi erraticum</name>
    <dbReference type="NCBI Taxonomy" id="1685480"/>
    <lineage>
        <taxon>Eukaryota</taxon>
        <taxon>Viridiplantae</taxon>
        <taxon>Streptophyta</taxon>
        <taxon>Embryophyta</taxon>
        <taxon>Tracheophyta</taxon>
        <taxon>Spermatophyta</taxon>
        <taxon>Magnoliopsida</taxon>
        <taxon>eudicotyledons</taxon>
        <taxon>Gunneridae</taxon>
        <taxon>Pentapetalae</taxon>
        <taxon>rosids</taxon>
        <taxon>malvids</taxon>
        <taxon>Brassicales</taxon>
        <taxon>Brassicaceae</taxon>
        <taxon>Coluteocarpeae</taxon>
        <taxon>Microthlaspi</taxon>
    </lineage>
</organism>
<evidence type="ECO:0000313" key="3">
    <source>
        <dbReference type="Proteomes" id="UP000467841"/>
    </source>
</evidence>
<reference evidence="2" key="1">
    <citation type="submission" date="2020-01" db="EMBL/GenBank/DDBJ databases">
        <authorList>
            <person name="Mishra B."/>
        </authorList>
    </citation>
    <scope>NUCLEOTIDE SEQUENCE [LARGE SCALE GENOMIC DNA]</scope>
</reference>
<accession>A0A6D2KNH1</accession>
<proteinExistence type="predicted"/>
<dbReference type="Proteomes" id="UP000467841">
    <property type="component" value="Unassembled WGS sequence"/>
</dbReference>
<evidence type="ECO:0000313" key="2">
    <source>
        <dbReference type="EMBL" id="CAA7058510.1"/>
    </source>
</evidence>
<dbReference type="OrthoDB" id="1111333at2759"/>